<dbReference type="AlphaFoldDB" id="B3RXA3"/>
<dbReference type="Gene3D" id="1.10.533.10">
    <property type="entry name" value="Death Domain, Fas"/>
    <property type="match status" value="1"/>
</dbReference>
<evidence type="ECO:0000259" key="2">
    <source>
        <dbReference type="Pfam" id="PF17908"/>
    </source>
</evidence>
<accession>B3RXA3</accession>
<dbReference type="RefSeq" id="XP_002112725.1">
    <property type="nucleotide sequence ID" value="XM_002112689.1"/>
</dbReference>
<dbReference type="Pfam" id="PF17908">
    <property type="entry name" value="APAF1_C"/>
    <property type="match status" value="1"/>
</dbReference>
<dbReference type="PANTHER" id="PTHR22845">
    <property type="entry name" value="APOPTOTIC PROTEASE-ACTIVATING FACTOR 1"/>
    <property type="match status" value="1"/>
</dbReference>
<dbReference type="InParanoid" id="B3RXA3"/>
<reference evidence="3 4" key="1">
    <citation type="journal article" date="2008" name="Nature">
        <title>The Trichoplax genome and the nature of placozoans.</title>
        <authorList>
            <person name="Srivastava M."/>
            <person name="Begovic E."/>
            <person name="Chapman J."/>
            <person name="Putnam N.H."/>
            <person name="Hellsten U."/>
            <person name="Kawashima T."/>
            <person name="Kuo A."/>
            <person name="Mitros T."/>
            <person name="Salamov A."/>
            <person name="Carpenter M.L."/>
            <person name="Signorovitch A.Y."/>
            <person name="Moreno M.A."/>
            <person name="Kamm K."/>
            <person name="Grimwood J."/>
            <person name="Schmutz J."/>
            <person name="Shapiro H."/>
            <person name="Grigoriev I.V."/>
            <person name="Buss L.W."/>
            <person name="Schierwater B."/>
            <person name="Dellaporta S.L."/>
            <person name="Rokhsar D.S."/>
        </authorList>
    </citation>
    <scope>NUCLEOTIDE SEQUENCE [LARGE SCALE GENOMIC DNA]</scope>
    <source>
        <strain evidence="3 4">Grell-BS-1999</strain>
    </source>
</reference>
<feature type="domain" description="APAF-1 helical" evidence="2">
    <location>
        <begin position="312"/>
        <end position="443"/>
    </location>
</feature>
<keyword evidence="4" id="KW-1185">Reference proteome</keyword>
<name>B3RXA3_TRIAD</name>
<dbReference type="InterPro" id="IPR011029">
    <property type="entry name" value="DEATH-like_dom_sf"/>
</dbReference>
<dbReference type="HOGENOM" id="CLU_279181_0_0_1"/>
<protein>
    <recommendedName>
        <fullName evidence="2">APAF-1 helical domain-containing protein</fullName>
    </recommendedName>
</protein>
<dbReference type="Proteomes" id="UP000009022">
    <property type="component" value="Unassembled WGS sequence"/>
</dbReference>
<proteinExistence type="predicted"/>
<dbReference type="Gene3D" id="1.25.40.370">
    <property type="match status" value="1"/>
</dbReference>
<dbReference type="PANTHER" id="PTHR22845:SF5">
    <property type="entry name" value="APOPTOTIC PROTEASE-ACTIVATING FACTOR 1"/>
    <property type="match status" value="1"/>
</dbReference>
<organism evidence="3 4">
    <name type="scientific">Trichoplax adhaerens</name>
    <name type="common">Trichoplax reptans</name>
    <dbReference type="NCBI Taxonomy" id="10228"/>
    <lineage>
        <taxon>Eukaryota</taxon>
        <taxon>Metazoa</taxon>
        <taxon>Placozoa</taxon>
        <taxon>Uniplacotomia</taxon>
        <taxon>Trichoplacea</taxon>
        <taxon>Trichoplacidae</taxon>
        <taxon>Trichoplax</taxon>
    </lineage>
</organism>
<evidence type="ECO:0000313" key="4">
    <source>
        <dbReference type="Proteomes" id="UP000009022"/>
    </source>
</evidence>
<dbReference type="KEGG" id="tad:TRIADDRAFT_56138"/>
<dbReference type="InterPro" id="IPR041452">
    <property type="entry name" value="APAF1_C"/>
</dbReference>
<dbReference type="EMBL" id="DS985245">
    <property type="protein sequence ID" value="EDV24835.1"/>
    <property type="molecule type" value="Genomic_DNA"/>
</dbReference>
<dbReference type="PhylomeDB" id="B3RXA3"/>
<gene>
    <name evidence="3" type="ORF">TRIADDRAFT_56138</name>
</gene>
<evidence type="ECO:0000313" key="3">
    <source>
        <dbReference type="EMBL" id="EDV24835.1"/>
    </source>
</evidence>
<sequence>MHICLFSYSTFYLGIMITDLKIKSALKQLFAEFVALVPISDILIELRSRSLMDDNVIAQIKKMPTREDMSKKFIQVLIHHCNHFTFYILCSIIRNHPEQAVQAFGLKLDLLARDLLRDVMEVPIHRYIYVIDSVNAIASNLKMIHGKSGKIIVRGTAGCVDINEDRLLQKLLSLYHRLNAGIAITQSPTDLIEVVDCIQYYLHDNIKGACPLFIFDDVRNLSFMDYFTFADKAVVTTHNLDGPIDDSFHQIMVQAAWKFDDIAQFLRLLDKNKSKTTITEYFCQINAAVVDFLRMQYNKCERGPDICDHKINLHAKLIDSCYWKYGSLWNQHKDDGYFYHYIIEHIIDAKATDTLVRLIDDIEWTETKLRATRAVSSIYLDMKCCETYFQAKRIKYGNAELFHILKQFGQYLNMQNIDLVQFILFFGDETTQIFNKALAIAKARTVEKLSIYSKLRCWYAISEEQNKITAKSFTKRVKSSSPVYACSNPSLSKLKFVLCENDGMKSKVTTLIYDKGNSVTNWIKMNVKIKSIKISADGSIIALKYHEPPRLSGLDALYYNTFARNDKGCEDDVNLSNSNMYHKWEIWLADNHERLQFVQYSNADIVDCADCQLEFSPKIAHIAFTIDVRSRKSIIKIWQIYETSAYCKERIVVESNLVSWQQFAVWNIEDVYRIWRIRLPRLILKYDYSTTKESVRENKTLLLHNLSYDGLKNALLVQYGCILGYVLLEQNENNTIDVRKEFKNLFRACYKLEYGYKHLSTSYDCQLLLFQSANSEDLLIYKGETLEQVSSNRVGGWTNSKPLQEWNICLFQNLHDFIILEKYECNGGCSNSRTSHSMHSHVITQLREVNNPRRVKWETEQTFVAYNLQLWKMNYRKFDHKFIFTWKYDEEQFHYSYGLIISMINYLDGQIVKGKYILELEDNLIRIYHRKTLQPVQQLCFQLMKRIKKLKLSDDQNLMICNDSRKNYYVLRKIDI</sequence>
<evidence type="ECO:0000256" key="1">
    <source>
        <dbReference type="ARBA" id="ARBA00022737"/>
    </source>
</evidence>
<dbReference type="CTD" id="6753485"/>
<keyword evidence="1" id="KW-0677">Repeat</keyword>
<dbReference type="GeneID" id="6753485"/>